<gene>
    <name evidence="4" type="ORF">ZEAMMB73_Zm00001d043384</name>
</gene>
<keyword evidence="2" id="KW-0809">Transit peptide</keyword>
<evidence type="ECO:0000256" key="3">
    <source>
        <dbReference type="PROSITE-ProRule" id="PRU00708"/>
    </source>
</evidence>
<reference evidence="4" key="1">
    <citation type="submission" date="2015-12" db="EMBL/GenBank/DDBJ databases">
        <title>Update maize B73 reference genome by single molecule sequencing technologies.</title>
        <authorList>
            <consortium name="Maize Genome Sequencing Project"/>
            <person name="Ware D."/>
        </authorList>
    </citation>
    <scope>NUCLEOTIDE SEQUENCE [LARGE SCALE GENOMIC DNA]</scope>
    <source>
        <tissue evidence="4">Seedling</tissue>
    </source>
</reference>
<evidence type="ECO:0000256" key="1">
    <source>
        <dbReference type="ARBA" id="ARBA00022737"/>
    </source>
</evidence>
<dbReference type="InterPro" id="IPR011990">
    <property type="entry name" value="TPR-like_helical_dom_sf"/>
</dbReference>
<organism evidence="4">
    <name type="scientific">Zea mays</name>
    <name type="common">Maize</name>
    <dbReference type="NCBI Taxonomy" id="4577"/>
    <lineage>
        <taxon>Eukaryota</taxon>
        <taxon>Viridiplantae</taxon>
        <taxon>Streptophyta</taxon>
        <taxon>Embryophyta</taxon>
        <taxon>Tracheophyta</taxon>
        <taxon>Spermatophyta</taxon>
        <taxon>Magnoliopsida</taxon>
        <taxon>Liliopsida</taxon>
        <taxon>Poales</taxon>
        <taxon>Poaceae</taxon>
        <taxon>PACMAD clade</taxon>
        <taxon>Panicoideae</taxon>
        <taxon>Andropogonodae</taxon>
        <taxon>Andropogoneae</taxon>
        <taxon>Tripsacinae</taxon>
        <taxon>Zea</taxon>
    </lineage>
</organism>
<dbReference type="InParanoid" id="A0A1D6NB09"/>
<dbReference type="PANTHER" id="PTHR47926">
    <property type="entry name" value="PENTATRICOPEPTIDE REPEAT-CONTAINING PROTEIN"/>
    <property type="match status" value="1"/>
</dbReference>
<proteinExistence type="predicted"/>
<dbReference type="GO" id="GO:0009451">
    <property type="term" value="P:RNA modification"/>
    <property type="evidence" value="ECO:0007669"/>
    <property type="project" value="InterPro"/>
</dbReference>
<dbReference type="Pfam" id="PF01535">
    <property type="entry name" value="PPR"/>
    <property type="match status" value="7"/>
</dbReference>
<dbReference type="InterPro" id="IPR046960">
    <property type="entry name" value="PPR_At4g14850-like_plant"/>
</dbReference>
<dbReference type="SMR" id="A0A1D6NB09"/>
<dbReference type="PROSITE" id="PS51375">
    <property type="entry name" value="PPR"/>
    <property type="match status" value="2"/>
</dbReference>
<dbReference type="FunFam" id="1.25.40.10:FF:000417">
    <property type="entry name" value="Pentatricopeptide repeat-containing protein At4g38010"/>
    <property type="match status" value="1"/>
</dbReference>
<dbReference type="AlphaFoldDB" id="A0A1D6NB09"/>
<dbReference type="Gene3D" id="1.25.40.10">
    <property type="entry name" value="Tetratricopeptide repeat domain"/>
    <property type="match status" value="3"/>
</dbReference>
<evidence type="ECO:0000256" key="2">
    <source>
        <dbReference type="ARBA" id="ARBA00022946"/>
    </source>
</evidence>
<feature type="repeat" description="PPR" evidence="3">
    <location>
        <begin position="149"/>
        <end position="183"/>
    </location>
</feature>
<dbReference type="EMBL" id="CM007649">
    <property type="protein sequence ID" value="ONM37725.1"/>
    <property type="molecule type" value="Genomic_DNA"/>
</dbReference>
<evidence type="ECO:0000313" key="4">
    <source>
        <dbReference type="EMBL" id="ONM37725.1"/>
    </source>
</evidence>
<dbReference type="NCBIfam" id="TIGR00756">
    <property type="entry name" value="PPR"/>
    <property type="match status" value="5"/>
</dbReference>
<dbReference type="InterPro" id="IPR002885">
    <property type="entry name" value="PPR_rpt"/>
</dbReference>
<protein>
    <submittedName>
        <fullName evidence="4">Pentatricopeptide repeat-containing protein</fullName>
    </submittedName>
</protein>
<keyword evidence="1" id="KW-0677">Repeat</keyword>
<feature type="repeat" description="PPR" evidence="3">
    <location>
        <begin position="280"/>
        <end position="314"/>
    </location>
</feature>
<dbReference type="GO" id="GO:0003723">
    <property type="term" value="F:RNA binding"/>
    <property type="evidence" value="ECO:0007669"/>
    <property type="project" value="InterPro"/>
</dbReference>
<dbReference type="ExpressionAtlas" id="A0A1D6NB09">
    <property type="expression patterns" value="baseline and differential"/>
</dbReference>
<sequence length="346" mass="37993">MAAPDVLPSAPRPPDPMMKAVSLPRVEKGSVFGKRLMLAYLKCGDLGEARTVFDGMPPQAADVRVRTSLMSAYAKAGDLQKVVLLFRQMQVLRGQSRCTCCFLCPQVRCQFGQPYERACAVANALIAVYSRCGRMEDAKRVFDSMHPWDAISWNSMIGGCFSNGWHGTAVDFFSKMWSQGLDSVQSGIDDAALGSKLVFMYVKCGDMGSARRVLDAMSSKGNVHVWNLIMGGDGLVAHGYIVKLGFRAECAVCNALISFYAKSNMIGDAVLVFDIMPRQDTISWNYVISGCSSNGLNSEAIELFIRMWTQGHELDLVTLLSVFASLCSHAIGLQEGWFMVTRLKLD</sequence>
<name>A0A1D6NB09_MAIZE</name>
<accession>A0A1D6NB09</accession>